<dbReference type="SUPFAM" id="SSF117281">
    <property type="entry name" value="Kelch motif"/>
    <property type="match status" value="1"/>
</dbReference>
<dbReference type="PROSITE" id="PS51257">
    <property type="entry name" value="PROKAR_LIPOPROTEIN"/>
    <property type="match status" value="1"/>
</dbReference>
<reference evidence="2 3" key="1">
    <citation type="submission" date="2019-01" db="EMBL/GenBank/DDBJ databases">
        <title>Ancylomarina salipaludis sp. nov., isolated from a salt marsh.</title>
        <authorList>
            <person name="Yoon J.-H."/>
        </authorList>
    </citation>
    <scope>NUCLEOTIDE SEQUENCE [LARGE SCALE GENOMIC DNA]</scope>
    <source>
        <strain evidence="2 3">SHSM-M15</strain>
    </source>
</reference>
<dbReference type="RefSeq" id="WP_129253728.1">
    <property type="nucleotide sequence ID" value="NZ_SAXA01000004.1"/>
</dbReference>
<dbReference type="Pfam" id="PF01833">
    <property type="entry name" value="TIG"/>
    <property type="match status" value="1"/>
</dbReference>
<dbReference type="InterPro" id="IPR015915">
    <property type="entry name" value="Kelch-typ_b-propeller"/>
</dbReference>
<proteinExistence type="predicted"/>
<name>A0A4Q1JML4_9BACT</name>
<evidence type="ECO:0000259" key="1">
    <source>
        <dbReference type="Pfam" id="PF01833"/>
    </source>
</evidence>
<dbReference type="InterPro" id="IPR014756">
    <property type="entry name" value="Ig_E-set"/>
</dbReference>
<dbReference type="SUPFAM" id="SSF81296">
    <property type="entry name" value="E set domains"/>
    <property type="match status" value="1"/>
</dbReference>
<dbReference type="EMBL" id="SAXA01000004">
    <property type="protein sequence ID" value="RXQ95835.1"/>
    <property type="molecule type" value="Genomic_DNA"/>
</dbReference>
<dbReference type="InterPro" id="IPR013783">
    <property type="entry name" value="Ig-like_fold"/>
</dbReference>
<gene>
    <name evidence="2" type="ORF">EO244_05875</name>
</gene>
<dbReference type="Gene3D" id="2.60.40.10">
    <property type="entry name" value="Immunoglobulins"/>
    <property type="match status" value="2"/>
</dbReference>
<comment type="caution">
    <text evidence="2">The sequence shown here is derived from an EMBL/GenBank/DDBJ whole genome shotgun (WGS) entry which is preliminary data.</text>
</comment>
<feature type="domain" description="IPT/TIG" evidence="1">
    <location>
        <begin position="389"/>
        <end position="454"/>
    </location>
</feature>
<accession>A0A4Q1JML4</accession>
<evidence type="ECO:0000313" key="3">
    <source>
        <dbReference type="Proteomes" id="UP000289703"/>
    </source>
</evidence>
<organism evidence="2 3">
    <name type="scientific">Ancylomarina salipaludis</name>
    <dbReference type="NCBI Taxonomy" id="2501299"/>
    <lineage>
        <taxon>Bacteria</taxon>
        <taxon>Pseudomonadati</taxon>
        <taxon>Bacteroidota</taxon>
        <taxon>Bacteroidia</taxon>
        <taxon>Marinilabiliales</taxon>
        <taxon>Marinifilaceae</taxon>
        <taxon>Ancylomarina</taxon>
    </lineage>
</organism>
<dbReference type="OrthoDB" id="1113849at2"/>
<evidence type="ECO:0000313" key="2">
    <source>
        <dbReference type="EMBL" id="RXQ95835.1"/>
    </source>
</evidence>
<dbReference type="InterPro" id="IPR002909">
    <property type="entry name" value="IPT_dom"/>
</dbReference>
<dbReference type="Proteomes" id="UP000289703">
    <property type="component" value="Unassembled WGS sequence"/>
</dbReference>
<keyword evidence="3" id="KW-1185">Reference proteome</keyword>
<sequence length="831" mass="96191">MKSSFLISILLCFIFISCKNDTEKQEIKTTSVKTLLVEESNTNGVWVTGTVETPIGELIQDYGFIYYLDNYFFEMPDEALVEKLSLGSPSDNNFEFEGILTENLLENRRFVVRAFAKVNDIINYGEEVEFTSYRGSSEDKLTFSPDSANIGDTLIIKGHYFGNRNFVEFDLVKSVPFSVCDTSMKVIVPKGMEKCSFKLKLNVAGQNVYTNNLFTIKAPRIDSVSKSKVVSRNEINLYGVNFSTIKQVKINEHKVNTYQYTMDLVTDSLLKIRIPMNIPLGKLSISFDYLDREITYPDQLEGILPIIESFSPKKVWYNDTLLIKGTNLLGIYDFEHPKLDKYDNSNKIIQQTDSLIQILIKRPVLKQKIKAKYNRHIINSDKELCWLEPSIESVNKQTIYGDDEILIKGENFIKETEVKIGDKYCAVTFINENTISVRTLAYPGPQNISLHYEGFFDTITPFVLNVLPAKILDVQPKVLMRGQVYTITTENVNPNSEPHIEILNKYTTQIEKSDNSYKVLFDSDHYISIDTKPEISLQHGSQLAEFTEGLAYKNPWEPIKDKSYHDYVTYLGNINESPLIFSDRKLYLFNPISEEWEFKSDFSYPMNGFYRTIFQDKLIILLRNDNKITLKSYAIFDKEWKTEFIISDSEEFSGNLFSFEKGDELFIGNKSMLKSFNLKTLKWKNKTPIPSISKWQSKPLTFEIGNKIYFAVTTYYDPYGKQEEQEKSFIYDFTNDSWEENYNFTLNILSKKTVAIKDQKAFIISKGWNRVHFLHIFNSVDNTYDSYVPPTGAGTNSACFIYNEFLYFMNSYNNNIFINKCHINKLIPIDN</sequence>
<dbReference type="Gene3D" id="2.120.10.80">
    <property type="entry name" value="Kelch-type beta propeller"/>
    <property type="match status" value="1"/>
</dbReference>
<dbReference type="AlphaFoldDB" id="A0A4Q1JML4"/>
<dbReference type="CDD" id="cd00102">
    <property type="entry name" value="IPT"/>
    <property type="match status" value="1"/>
</dbReference>
<protein>
    <recommendedName>
        <fullName evidence="1">IPT/TIG domain-containing protein</fullName>
    </recommendedName>
</protein>